<name>A0A6I9MXP6_9TELE</name>
<dbReference type="AlphaFoldDB" id="A0A6I9MXP6"/>
<organism evidence="4 5">
    <name type="scientific">Notothenia coriiceps</name>
    <name type="common">black rockcod</name>
    <dbReference type="NCBI Taxonomy" id="8208"/>
    <lineage>
        <taxon>Eukaryota</taxon>
        <taxon>Metazoa</taxon>
        <taxon>Chordata</taxon>
        <taxon>Craniata</taxon>
        <taxon>Vertebrata</taxon>
        <taxon>Euteleostomi</taxon>
        <taxon>Actinopterygii</taxon>
        <taxon>Neopterygii</taxon>
        <taxon>Teleostei</taxon>
        <taxon>Neoteleostei</taxon>
        <taxon>Acanthomorphata</taxon>
        <taxon>Eupercaria</taxon>
        <taxon>Perciformes</taxon>
        <taxon>Notothenioidei</taxon>
        <taxon>Nototheniidae</taxon>
        <taxon>Notothenia</taxon>
    </lineage>
</organism>
<evidence type="ECO:0000313" key="5">
    <source>
        <dbReference type="RefSeq" id="XP_010766701.1"/>
    </source>
</evidence>
<feature type="domain" description="WDR59/RTC1-like RING zinc finger" evidence="3">
    <location>
        <begin position="131"/>
        <end position="181"/>
    </location>
</feature>
<protein>
    <submittedName>
        <fullName evidence="5">WD repeat-containing protein 59-like</fullName>
    </submittedName>
</protein>
<accession>A0A6I9MXP6</accession>
<reference evidence="5" key="1">
    <citation type="submission" date="2025-08" db="UniProtKB">
        <authorList>
            <consortium name="RefSeq"/>
        </authorList>
    </citation>
    <scope>IDENTIFICATION</scope>
    <source>
        <tissue evidence="5">Muscle</tissue>
    </source>
</reference>
<dbReference type="KEGG" id="ncc:104943076"/>
<dbReference type="InterPro" id="IPR049566">
    <property type="entry name" value="WDR59_RTC1-like_RING_Znf"/>
</dbReference>
<dbReference type="PANTHER" id="PTHR46170:SF1">
    <property type="entry name" value="GATOR COMPLEX PROTEIN WDR59"/>
    <property type="match status" value="1"/>
</dbReference>
<dbReference type="GO" id="GO:1904263">
    <property type="term" value="P:positive regulation of TORC1 signaling"/>
    <property type="evidence" value="ECO:0007669"/>
    <property type="project" value="TreeGrafter"/>
</dbReference>
<gene>
    <name evidence="5" type="primary">LOC104943076</name>
</gene>
<dbReference type="RefSeq" id="XP_010766701.1">
    <property type="nucleotide sequence ID" value="XM_010768399.1"/>
</dbReference>
<dbReference type="InterPro" id="IPR049567">
    <property type="entry name" value="WDR59-like"/>
</dbReference>
<dbReference type="GO" id="GO:0035859">
    <property type="term" value="C:Seh1-associated complex"/>
    <property type="evidence" value="ECO:0007669"/>
    <property type="project" value="TreeGrafter"/>
</dbReference>
<dbReference type="Proteomes" id="UP000504611">
    <property type="component" value="Unplaced"/>
</dbReference>
<keyword evidence="1" id="KW-0853">WD repeat</keyword>
<dbReference type="GO" id="GO:0035591">
    <property type="term" value="F:signaling adaptor activity"/>
    <property type="evidence" value="ECO:0007669"/>
    <property type="project" value="TreeGrafter"/>
</dbReference>
<keyword evidence="2" id="KW-0677">Repeat</keyword>
<proteinExistence type="predicted"/>
<keyword evidence="4" id="KW-1185">Reference proteome</keyword>
<sequence>MLIGLQAVATHLAIFVESLLLEDVSRRLHRTRLSVVCRKRAAGAGLSASAVCDITSSSRLLDPTNTLQFDDFKKSYGEILHRWGLREKRADVLKFASCPPEPHKGIEFGVYCCHCRSQARGTQCAVCKRLTFQCAICHVAVRGSSNFCLSCGHGGHTSHMMDWFRRQDECPAGCGCHCLLQSTF</sequence>
<dbReference type="GO" id="GO:0005774">
    <property type="term" value="C:vacuolar membrane"/>
    <property type="evidence" value="ECO:0007669"/>
    <property type="project" value="TreeGrafter"/>
</dbReference>
<evidence type="ECO:0000256" key="2">
    <source>
        <dbReference type="ARBA" id="ARBA00022737"/>
    </source>
</evidence>
<dbReference type="Pfam" id="PF17120">
    <property type="entry name" value="zf-RING_16"/>
    <property type="match status" value="1"/>
</dbReference>
<dbReference type="GO" id="GO:0034198">
    <property type="term" value="P:cellular response to amino acid starvation"/>
    <property type="evidence" value="ECO:0007669"/>
    <property type="project" value="TreeGrafter"/>
</dbReference>
<evidence type="ECO:0000259" key="3">
    <source>
        <dbReference type="Pfam" id="PF17120"/>
    </source>
</evidence>
<dbReference type="OrthoDB" id="311712at2759"/>
<evidence type="ECO:0000313" key="4">
    <source>
        <dbReference type="Proteomes" id="UP000504611"/>
    </source>
</evidence>
<dbReference type="PANTHER" id="PTHR46170">
    <property type="entry name" value="GATOR COMPLEX PROTEIN WDR59"/>
    <property type="match status" value="1"/>
</dbReference>
<dbReference type="GeneID" id="104943076"/>
<evidence type="ECO:0000256" key="1">
    <source>
        <dbReference type="ARBA" id="ARBA00022574"/>
    </source>
</evidence>